<dbReference type="PIR" id="C72376">
    <property type="entry name" value="C72376"/>
</dbReference>
<dbReference type="InParanoid" id="Q9WYR3"/>
<dbReference type="PaxDb" id="243274-THEMA_02565"/>
<accession>G4FHZ1</accession>
<protein>
    <submittedName>
        <fullName evidence="1">Sugar ABC transporter, periplasmic sugar-binding protein, putative</fullName>
    </submittedName>
</protein>
<dbReference type="EMBL" id="AE000512">
    <property type="protein sequence ID" value="AAD35517.1"/>
    <property type="molecule type" value="Genomic_DNA"/>
</dbReference>
<evidence type="ECO:0000313" key="1">
    <source>
        <dbReference type="EMBL" id="AAD35517.1"/>
    </source>
</evidence>
<dbReference type="RefSeq" id="WP_004083321.1">
    <property type="nucleotide sequence ID" value="NC_000853.1"/>
</dbReference>
<dbReference type="KEGG" id="tma:TM0432"/>
<organism evidence="1 2">
    <name type="scientific">Thermotoga maritima (strain ATCC 43589 / DSM 3109 / JCM 10099 / NBRC 100826 / MSB8)</name>
    <dbReference type="NCBI Taxonomy" id="243274"/>
    <lineage>
        <taxon>Bacteria</taxon>
        <taxon>Thermotogati</taxon>
        <taxon>Thermotogota</taxon>
        <taxon>Thermotogae</taxon>
        <taxon>Thermotogales</taxon>
        <taxon>Thermotogaceae</taxon>
        <taxon>Thermotoga</taxon>
    </lineage>
</organism>
<dbReference type="PANTHER" id="PTHR43649:SF32">
    <property type="entry name" value="SUGAR BINDING SECRETED PROTEIN"/>
    <property type="match status" value="1"/>
</dbReference>
<dbReference type="GO" id="GO:0016020">
    <property type="term" value="C:membrane"/>
    <property type="evidence" value="ECO:0000318"/>
    <property type="project" value="GO_Central"/>
</dbReference>
<dbReference type="GO" id="GO:0022857">
    <property type="term" value="F:transmembrane transporter activity"/>
    <property type="evidence" value="ECO:0000318"/>
    <property type="project" value="GO_Central"/>
</dbReference>
<dbReference type="KEGG" id="tmw:THMA_0438"/>
<sequence length="423" mass="48009">MRKLAVVLLISLILLPVLASAVKLTIYCGGGTERKGLEALVAEYKKLNPDVDFEIIDISYSSYMQKISLAVMSGDVPDLMTITYPFAPELRKYLIDLDPYIEKYLGITPKEYEDAFYNVVKPYIKDENGKIKYVPLHFTVQGLWVNVDYFEKAGIPFPPLGGREEPWTWEEFVEVLRKVKEANNLPYAMSMQYSAERIANYLAIRGAKVLDENLNLVLDKDPKAIKALEDFVNLFKENLCVPAEWVSGQSADNDFYGGVTAVYWAGSWETLDALSVEGKRFLPAYLPKDEYCFGVEGGRFFGAFKTGDKKKEEEAAKFALWAGWKGKGYDIYLKTTLHLSAYKDHKVDYGVPIMESVQKVFGYLAANAPEWIVTVRANPVWSRLYDPLRKQISLVIAGQQDLQTALKNIRAEYERIVEELGIK</sequence>
<reference evidence="1 2" key="1">
    <citation type="journal article" date="1999" name="Nature">
        <title>Evidence for lateral gene transfer between Archaea and Bacteria from genome sequence of Thermotoga maritima.</title>
        <authorList>
            <person name="Nelson K.E."/>
            <person name="Clayton R.A."/>
            <person name="Gill S.R."/>
            <person name="Gwinn M.L."/>
            <person name="Dodson R.J."/>
            <person name="Haft D.H."/>
            <person name="Hickey E.K."/>
            <person name="Peterson J.D."/>
            <person name="Nelson W.C."/>
            <person name="Ketchum K.A."/>
            <person name="McDonald L."/>
            <person name="Utterback T.R."/>
            <person name="Malek J.A."/>
            <person name="Linher K.D."/>
            <person name="Garrett M.M."/>
            <person name="Stewart A.M."/>
            <person name="Cotton M.D."/>
            <person name="Pratt M.S."/>
            <person name="Phillips C.A."/>
            <person name="Richardson D."/>
            <person name="Heidelberg J."/>
            <person name="Sutton G.G."/>
            <person name="Fleischmann R.D."/>
            <person name="White O."/>
            <person name="Salzberg S.L."/>
            <person name="Smith H.O."/>
            <person name="Venter J.C."/>
            <person name="Fraser C.M."/>
        </authorList>
    </citation>
    <scope>NUCLEOTIDE SEQUENCE [LARGE SCALE GENOMIC DNA]</scope>
    <source>
        <strain evidence="2">ATCC 43589 / DSM 3109 / JCM 10099 / NBRC 100826 / MSB8</strain>
    </source>
</reference>
<name>Q9WYR3_THEMA</name>
<dbReference type="Pfam" id="PF01547">
    <property type="entry name" value="SBP_bac_1"/>
    <property type="match status" value="1"/>
</dbReference>
<dbReference type="InterPro" id="IPR050490">
    <property type="entry name" value="Bact_solute-bd_prot1"/>
</dbReference>
<dbReference type="PATRIC" id="fig|243274.17.peg.430"/>
<dbReference type="SUPFAM" id="SSF53850">
    <property type="entry name" value="Periplasmic binding protein-like II"/>
    <property type="match status" value="1"/>
</dbReference>
<dbReference type="Proteomes" id="UP000008183">
    <property type="component" value="Chromosome"/>
</dbReference>
<dbReference type="EnsemblBacteria" id="AAD35517">
    <property type="protein sequence ID" value="AAD35517"/>
    <property type="gene ID" value="TM_0432"/>
</dbReference>
<dbReference type="InterPro" id="IPR006059">
    <property type="entry name" value="SBP"/>
</dbReference>
<dbReference type="Gene3D" id="3.40.190.10">
    <property type="entry name" value="Periplasmic binding protein-like II"/>
    <property type="match status" value="1"/>
</dbReference>
<dbReference type="AlphaFoldDB" id="Q9WYR3"/>
<dbReference type="KEGG" id="tmm:Tmari_0429"/>
<proteinExistence type="predicted"/>
<dbReference type="OrthoDB" id="9768630at2"/>
<dbReference type="KEGG" id="tmi:THEMA_02565"/>
<dbReference type="PANTHER" id="PTHR43649">
    <property type="entry name" value="ARABINOSE-BINDING PROTEIN-RELATED"/>
    <property type="match status" value="1"/>
</dbReference>
<evidence type="ECO:0000313" key="2">
    <source>
        <dbReference type="Proteomes" id="UP000008183"/>
    </source>
</evidence>
<gene>
    <name evidence="1" type="ordered locus">TM_0432</name>
</gene>
<accession>Q9WYR3</accession>
<keyword evidence="2" id="KW-1185">Reference proteome</keyword>